<gene>
    <name evidence="1" type="ORF">Glove_152g106</name>
</gene>
<evidence type="ECO:0000313" key="1">
    <source>
        <dbReference type="EMBL" id="RHZ79080.1"/>
    </source>
</evidence>
<dbReference type="AlphaFoldDB" id="A0A397J2G2"/>
<dbReference type="Proteomes" id="UP000266861">
    <property type="component" value="Unassembled WGS sequence"/>
</dbReference>
<comment type="caution">
    <text evidence="1">The sequence shown here is derived from an EMBL/GenBank/DDBJ whole genome shotgun (WGS) entry which is preliminary data.</text>
</comment>
<protein>
    <submittedName>
        <fullName evidence="1">Uncharacterized protein</fullName>
    </submittedName>
</protein>
<dbReference type="EMBL" id="PQFF01000143">
    <property type="protein sequence ID" value="RHZ79080.1"/>
    <property type="molecule type" value="Genomic_DNA"/>
</dbReference>
<keyword evidence="2" id="KW-1185">Reference proteome</keyword>
<proteinExistence type="predicted"/>
<reference evidence="1 2" key="1">
    <citation type="submission" date="2018-08" db="EMBL/GenBank/DDBJ databases">
        <title>Genome and evolution of the arbuscular mycorrhizal fungus Diversispora epigaea (formerly Glomus versiforme) and its bacterial endosymbionts.</title>
        <authorList>
            <person name="Sun X."/>
            <person name="Fei Z."/>
            <person name="Harrison M."/>
        </authorList>
    </citation>
    <scope>NUCLEOTIDE SEQUENCE [LARGE SCALE GENOMIC DNA]</scope>
    <source>
        <strain evidence="1 2">IT104</strain>
    </source>
</reference>
<accession>A0A397J2G2</accession>
<name>A0A397J2G2_9GLOM</name>
<organism evidence="1 2">
    <name type="scientific">Diversispora epigaea</name>
    <dbReference type="NCBI Taxonomy" id="1348612"/>
    <lineage>
        <taxon>Eukaryota</taxon>
        <taxon>Fungi</taxon>
        <taxon>Fungi incertae sedis</taxon>
        <taxon>Mucoromycota</taxon>
        <taxon>Glomeromycotina</taxon>
        <taxon>Glomeromycetes</taxon>
        <taxon>Diversisporales</taxon>
        <taxon>Diversisporaceae</taxon>
        <taxon>Diversispora</taxon>
    </lineage>
</organism>
<sequence>MIVSSPQNEQDFIMIITRKYSIKGTKKKITKSMSAIKFNMQFGIEESNIEIVGVNRTPFSPNLYYAINDI</sequence>
<evidence type="ECO:0000313" key="2">
    <source>
        <dbReference type="Proteomes" id="UP000266861"/>
    </source>
</evidence>